<evidence type="ECO:0000313" key="1">
    <source>
        <dbReference type="EMBL" id="TNN57019.1"/>
    </source>
</evidence>
<dbReference type="OrthoDB" id="9972657at2759"/>
<organism evidence="1 2">
    <name type="scientific">Liparis tanakae</name>
    <name type="common">Tanaka's snailfish</name>
    <dbReference type="NCBI Taxonomy" id="230148"/>
    <lineage>
        <taxon>Eukaryota</taxon>
        <taxon>Metazoa</taxon>
        <taxon>Chordata</taxon>
        <taxon>Craniata</taxon>
        <taxon>Vertebrata</taxon>
        <taxon>Euteleostomi</taxon>
        <taxon>Actinopterygii</taxon>
        <taxon>Neopterygii</taxon>
        <taxon>Teleostei</taxon>
        <taxon>Neoteleostei</taxon>
        <taxon>Acanthomorphata</taxon>
        <taxon>Eupercaria</taxon>
        <taxon>Perciformes</taxon>
        <taxon>Cottioidei</taxon>
        <taxon>Cottales</taxon>
        <taxon>Liparidae</taxon>
        <taxon>Liparis</taxon>
    </lineage>
</organism>
<proteinExistence type="predicted"/>
<sequence>MAELRKLRRQFISYTKMHPTENTGHICNIIFLRRKGGAKDSVPVAEERGVVAVGLLVVHVMSRRSAQQTERHQVVQSPRQVITYVVLHGHPDAENGDAPRGQRVTL</sequence>
<accession>A0A4Z2GUB3</accession>
<evidence type="ECO:0000313" key="2">
    <source>
        <dbReference type="Proteomes" id="UP000314294"/>
    </source>
</evidence>
<keyword evidence="2" id="KW-1185">Reference proteome</keyword>
<gene>
    <name evidence="1" type="primary">kti12</name>
    <name evidence="1" type="ORF">EYF80_032740</name>
</gene>
<dbReference type="EMBL" id="SRLO01000415">
    <property type="protein sequence ID" value="TNN57019.1"/>
    <property type="molecule type" value="Genomic_DNA"/>
</dbReference>
<name>A0A4Z2GUB3_9TELE</name>
<dbReference type="Proteomes" id="UP000314294">
    <property type="component" value="Unassembled WGS sequence"/>
</dbReference>
<dbReference type="AlphaFoldDB" id="A0A4Z2GUB3"/>
<protein>
    <submittedName>
        <fullName evidence="1">Protein KTI12</fullName>
    </submittedName>
</protein>
<reference evidence="1 2" key="1">
    <citation type="submission" date="2019-03" db="EMBL/GenBank/DDBJ databases">
        <title>First draft genome of Liparis tanakae, snailfish: a comprehensive survey of snailfish specific genes.</title>
        <authorList>
            <person name="Kim W."/>
            <person name="Song I."/>
            <person name="Jeong J.-H."/>
            <person name="Kim D."/>
            <person name="Kim S."/>
            <person name="Ryu S."/>
            <person name="Song J.Y."/>
            <person name="Lee S.K."/>
        </authorList>
    </citation>
    <scope>NUCLEOTIDE SEQUENCE [LARGE SCALE GENOMIC DNA]</scope>
    <source>
        <tissue evidence="1">Muscle</tissue>
    </source>
</reference>
<comment type="caution">
    <text evidence="1">The sequence shown here is derived from an EMBL/GenBank/DDBJ whole genome shotgun (WGS) entry which is preliminary data.</text>
</comment>